<dbReference type="FunFam" id="3.60.110.10:FF:000003">
    <property type="entry name" value="Glutamine-dependent NAD(+) synthetase"/>
    <property type="match status" value="1"/>
</dbReference>
<dbReference type="GO" id="GO:0005737">
    <property type="term" value="C:cytoplasm"/>
    <property type="evidence" value="ECO:0007669"/>
    <property type="project" value="InterPro"/>
</dbReference>
<dbReference type="HAMAP" id="MF_02090">
    <property type="entry name" value="NadE_glutamine_dep"/>
    <property type="match status" value="1"/>
</dbReference>
<evidence type="ECO:0000256" key="5">
    <source>
        <dbReference type="ARBA" id="ARBA00022598"/>
    </source>
</evidence>
<dbReference type="PIRSF" id="PIRSF006630">
    <property type="entry name" value="NADS_GAT"/>
    <property type="match status" value="1"/>
</dbReference>
<keyword evidence="8" id="KW-0520">NAD</keyword>
<dbReference type="Pfam" id="PF00795">
    <property type="entry name" value="CN_hydrolase"/>
    <property type="match status" value="1"/>
</dbReference>
<dbReference type="EC" id="6.3.5.1" evidence="3"/>
<dbReference type="GO" id="GO:0003952">
    <property type="term" value="F:NAD+ synthase (glutamine-hydrolyzing) activity"/>
    <property type="evidence" value="ECO:0007669"/>
    <property type="project" value="UniProtKB-EC"/>
</dbReference>
<evidence type="ECO:0000256" key="9">
    <source>
        <dbReference type="ARBA" id="ARBA00030681"/>
    </source>
</evidence>
<dbReference type="AlphaFoldDB" id="A0A9W3AKY5"/>
<comment type="pathway">
    <text evidence="1">Cofactor biosynthesis; NAD(+) biosynthesis; NAD(+) from deamido-NAD(+) (L-Gln route): step 1/1.</text>
</comment>
<dbReference type="OMA" id="TSQEVCN"/>
<keyword evidence="12" id="KW-1185">Reference proteome</keyword>
<comment type="catalytic activity">
    <reaction evidence="10">
        <text>deamido-NAD(+) + L-glutamine + ATP + H2O = L-glutamate + AMP + diphosphate + NAD(+) + H(+)</text>
        <dbReference type="Rhea" id="RHEA:24384"/>
        <dbReference type="ChEBI" id="CHEBI:15377"/>
        <dbReference type="ChEBI" id="CHEBI:15378"/>
        <dbReference type="ChEBI" id="CHEBI:29985"/>
        <dbReference type="ChEBI" id="CHEBI:30616"/>
        <dbReference type="ChEBI" id="CHEBI:33019"/>
        <dbReference type="ChEBI" id="CHEBI:57540"/>
        <dbReference type="ChEBI" id="CHEBI:58359"/>
        <dbReference type="ChEBI" id="CHEBI:58437"/>
        <dbReference type="ChEBI" id="CHEBI:456215"/>
        <dbReference type="EC" id="6.3.5.1"/>
    </reaction>
</comment>
<evidence type="ECO:0000256" key="8">
    <source>
        <dbReference type="ARBA" id="ARBA00023027"/>
    </source>
</evidence>
<dbReference type="SUPFAM" id="SSF52402">
    <property type="entry name" value="Adenine nucleotide alpha hydrolases-like"/>
    <property type="match status" value="1"/>
</dbReference>
<dbReference type="Pfam" id="PF02540">
    <property type="entry name" value="NAD_synthase"/>
    <property type="match status" value="1"/>
</dbReference>
<dbReference type="InterPro" id="IPR036526">
    <property type="entry name" value="C-N_Hydrolase_sf"/>
</dbReference>
<reference evidence="13" key="1">
    <citation type="submission" date="2025-08" db="UniProtKB">
        <authorList>
            <consortium name="RefSeq"/>
        </authorList>
    </citation>
    <scope>IDENTIFICATION</scope>
</reference>
<dbReference type="Proteomes" id="UP001165740">
    <property type="component" value="Chromosome 6"/>
</dbReference>
<gene>
    <name evidence="13" type="primary">LOC106059902</name>
</gene>
<dbReference type="InterPro" id="IPR003694">
    <property type="entry name" value="NAD_synthase"/>
</dbReference>
<dbReference type="CDD" id="cd00553">
    <property type="entry name" value="NAD_synthase"/>
    <property type="match status" value="1"/>
</dbReference>
<evidence type="ECO:0000256" key="4">
    <source>
        <dbReference type="ARBA" id="ARBA00017309"/>
    </source>
</evidence>
<keyword evidence="5" id="KW-0436">Ligase</keyword>
<dbReference type="InterPro" id="IPR022310">
    <property type="entry name" value="NAD/GMP_synthase"/>
</dbReference>
<evidence type="ECO:0000256" key="7">
    <source>
        <dbReference type="ARBA" id="ARBA00022840"/>
    </source>
</evidence>
<evidence type="ECO:0000313" key="13">
    <source>
        <dbReference type="RefSeq" id="XP_055887915.1"/>
    </source>
</evidence>
<dbReference type="FunFam" id="3.40.50.620:FF:000036">
    <property type="entry name" value="Glutamine-dependent NAD(+) synthetase"/>
    <property type="match status" value="1"/>
</dbReference>
<dbReference type="PROSITE" id="PS50263">
    <property type="entry name" value="CN_HYDROLASE"/>
    <property type="match status" value="1"/>
</dbReference>
<accession>A0A9W3AKY5</accession>
<organism evidence="12 13">
    <name type="scientific">Biomphalaria glabrata</name>
    <name type="common">Bloodfluke planorb</name>
    <name type="synonym">Freshwater snail</name>
    <dbReference type="NCBI Taxonomy" id="6526"/>
    <lineage>
        <taxon>Eukaryota</taxon>
        <taxon>Metazoa</taxon>
        <taxon>Spiralia</taxon>
        <taxon>Lophotrochozoa</taxon>
        <taxon>Mollusca</taxon>
        <taxon>Gastropoda</taxon>
        <taxon>Heterobranchia</taxon>
        <taxon>Euthyneura</taxon>
        <taxon>Panpulmonata</taxon>
        <taxon>Hygrophila</taxon>
        <taxon>Lymnaeoidea</taxon>
        <taxon>Planorbidae</taxon>
        <taxon>Biomphalaria</taxon>
    </lineage>
</organism>
<dbReference type="CDD" id="cd07570">
    <property type="entry name" value="GAT_Gln-NAD-synth"/>
    <property type="match status" value="1"/>
</dbReference>
<dbReference type="Gene3D" id="3.60.110.10">
    <property type="entry name" value="Carbon-nitrogen hydrolase"/>
    <property type="match status" value="1"/>
</dbReference>
<dbReference type="NCBIfam" id="TIGR00552">
    <property type="entry name" value="nadE"/>
    <property type="match status" value="1"/>
</dbReference>
<dbReference type="GO" id="GO:0004359">
    <property type="term" value="F:glutaminase activity"/>
    <property type="evidence" value="ECO:0007669"/>
    <property type="project" value="InterPro"/>
</dbReference>
<dbReference type="GO" id="GO:0005524">
    <property type="term" value="F:ATP binding"/>
    <property type="evidence" value="ECO:0007669"/>
    <property type="project" value="UniProtKB-KW"/>
</dbReference>
<dbReference type="InterPro" id="IPR014445">
    <property type="entry name" value="Gln-dep_NAD_synthase"/>
</dbReference>
<sequence>MGRKVIVAACSLNQWSMDFLGNMKRIIESIQKAKSSGARFRAGQELEISGYSCSDHFFESDTFLHSWEVLARIIAHQDCQDILCSVGMPVRHKNVSYNCQVFFLNKKILLIRPKIMLANEGNYREHRWFVAWTKLKEVEDHFLPRMISDITGQRLVPFGDAVISTYDTCIGAEICEELWNPMSRHIEMALDGVEIFANGSASYHELRKMYIRVDLVKSATMRSGGVYLFCNGFGCDGERCYWDGGSMIAMNGDIIAQGPQFSLEEVTVVTATVDLEDVRSYKQKLGSRSQLAASVKAFPRICADYALSEGDEYNLLVDTKPIVFKLLSPEEEIRLGPACWLWDYLRRSGQGGYFLPLSGGIDSSSSACVVASMCHLICDAVAAGNRIVLHDIQRITGQTDYVPKDPKELASHLFTTCYMGSENSSLETKTYAAELADQIGSYHIGITIDVAVKALLSIFSAACSVMPKFRAHGGSLRENLAMQNVQARVRMVLAYLFAQLSLWARGKSGGLLVLGSANVDESLRGYLTKYDCSSADVNPIGGISKTDLRKFIQHCAKFFKFTALEKIYKAPPTAELEPLEEGRIAQTDEEDMGMTYDELSVYGKLRKQNSCGPYSMFCKLLHISSSECPPEQIAEKVKHFFRSYAVNRHKMTVLTPSYHCESYSPDDNRFDQRQFLYNAKWLWQFARIDAEVQKANNAIHRIQSDIKKPLEYINSPMVNSPQALNSLGSLNRQNLPNSSGVVVNSPADWNTCRKVPMLTTARVVKIKEEAQSSSQPVQTMNYSVIVKDLQQKRPGDYSVREDSIDKYVRYSYPGRGRGMKMEMEPGNPTW</sequence>
<evidence type="ECO:0000259" key="11">
    <source>
        <dbReference type="PROSITE" id="PS50263"/>
    </source>
</evidence>
<evidence type="ECO:0000313" key="12">
    <source>
        <dbReference type="Proteomes" id="UP001165740"/>
    </source>
</evidence>
<dbReference type="RefSeq" id="XP_055887915.1">
    <property type="nucleotide sequence ID" value="XM_056031940.1"/>
</dbReference>
<dbReference type="InterPro" id="IPR014729">
    <property type="entry name" value="Rossmann-like_a/b/a_fold"/>
</dbReference>
<evidence type="ECO:0000256" key="6">
    <source>
        <dbReference type="ARBA" id="ARBA00022741"/>
    </source>
</evidence>
<keyword evidence="7" id="KW-0067">ATP-binding</keyword>
<dbReference type="SUPFAM" id="SSF56317">
    <property type="entry name" value="Carbon-nitrogen hydrolase"/>
    <property type="match status" value="1"/>
</dbReference>
<dbReference type="Gene3D" id="3.40.50.620">
    <property type="entry name" value="HUPs"/>
    <property type="match status" value="1"/>
</dbReference>
<name>A0A9W3AKY5_BIOGL</name>
<dbReference type="GeneID" id="106059902"/>
<dbReference type="OrthoDB" id="2020662at2759"/>
<keyword evidence="6" id="KW-0547">Nucleotide-binding</keyword>
<dbReference type="InterPro" id="IPR003010">
    <property type="entry name" value="C-N_Hydrolase"/>
</dbReference>
<protein>
    <recommendedName>
        <fullName evidence="4">Glutamine-dependent NAD(+) synthetase</fullName>
        <ecNumber evidence="3">6.3.5.1</ecNumber>
    </recommendedName>
    <alternativeName>
        <fullName evidence="9">NAD(+) synthase [glutamine-hydrolyzing]</fullName>
    </alternativeName>
</protein>
<feature type="domain" description="CN hydrolase" evidence="11">
    <location>
        <begin position="5"/>
        <end position="275"/>
    </location>
</feature>
<evidence type="ECO:0000256" key="2">
    <source>
        <dbReference type="ARBA" id="ARBA00007145"/>
    </source>
</evidence>
<evidence type="ECO:0000256" key="1">
    <source>
        <dbReference type="ARBA" id="ARBA00005188"/>
    </source>
</evidence>
<dbReference type="PANTHER" id="PTHR23090:SF9">
    <property type="entry name" value="GLUTAMINE-DEPENDENT NAD(+) SYNTHETASE"/>
    <property type="match status" value="1"/>
</dbReference>
<dbReference type="GO" id="GO:0009435">
    <property type="term" value="P:NAD+ biosynthetic process"/>
    <property type="evidence" value="ECO:0007669"/>
    <property type="project" value="InterPro"/>
</dbReference>
<proteinExistence type="inferred from homology"/>
<evidence type="ECO:0000256" key="10">
    <source>
        <dbReference type="ARBA" id="ARBA00052340"/>
    </source>
</evidence>
<dbReference type="PANTHER" id="PTHR23090">
    <property type="entry name" value="NH 3 /GLUTAMINE-DEPENDENT NAD + SYNTHETASE"/>
    <property type="match status" value="1"/>
</dbReference>
<comment type="similarity">
    <text evidence="2">In the C-terminal section; belongs to the NAD synthetase family.</text>
</comment>
<evidence type="ECO:0000256" key="3">
    <source>
        <dbReference type="ARBA" id="ARBA00012743"/>
    </source>
</evidence>